<dbReference type="VEuPathDB" id="TriTrypDB:TcCLB.506517.110"/>
<gene>
    <name evidence="1" type="ORF">C4B63_61g80</name>
</gene>
<evidence type="ECO:0000313" key="1">
    <source>
        <dbReference type="EMBL" id="PWU89304.1"/>
    </source>
</evidence>
<dbReference type="VEuPathDB" id="TriTrypDB:TCDM_14113"/>
<dbReference type="OrthoDB" id="252911at2759"/>
<dbReference type="VEuPathDB" id="TriTrypDB:TcCLB.508909.260"/>
<dbReference type="VEuPathDB" id="TriTrypDB:BCY84_22027"/>
<dbReference type="VEuPathDB" id="TriTrypDB:TcCL_NonESM02463"/>
<dbReference type="EMBL" id="PRFA01000061">
    <property type="protein sequence ID" value="PWU89304.1"/>
    <property type="molecule type" value="Genomic_DNA"/>
</dbReference>
<protein>
    <submittedName>
        <fullName evidence="1">Uncharacterized protein</fullName>
    </submittedName>
</protein>
<sequence length="192" mass="20533">MPLAASIFFARRLGQTSWLSLSSRSVGSAVWRRSSPTPSPSLVSVPAAVMLVNCGTALGSLCCQRRGQSALHKLLQDPSDPYLRPIQDLDMPQIAAIAKNGKKDAQHLLDGLTAITVSLSVQLGGNGVTKEDIDAAFSVYTEVLRHAPGTAGAAGIGDDAGSVSEDVWQMEWERPLEEFRVVFRLTGDTRLS</sequence>
<dbReference type="VEuPathDB" id="TriTrypDB:TcYC6_0048190"/>
<reference evidence="1 2" key="1">
    <citation type="journal article" date="2018" name="Microb. Genom.">
        <title>Expanding an expanded genome: long-read sequencing of Trypanosoma cruzi.</title>
        <authorList>
            <person name="Berna L."/>
            <person name="Rodriguez M."/>
            <person name="Chiribao M.L."/>
            <person name="Parodi-Talice A."/>
            <person name="Pita S."/>
            <person name="Rijo G."/>
            <person name="Alvarez-Valin F."/>
            <person name="Robello C."/>
        </authorList>
    </citation>
    <scope>NUCLEOTIDE SEQUENCE [LARGE SCALE GENOMIC DNA]</scope>
    <source>
        <strain evidence="1 2">Dm28c</strain>
    </source>
</reference>
<accession>A0A2V2UZ39</accession>
<comment type="caution">
    <text evidence="1">The sequence shown here is derived from an EMBL/GenBank/DDBJ whole genome shotgun (WGS) entry which is preliminary data.</text>
</comment>
<organism evidence="1 2">
    <name type="scientific">Trypanosoma cruzi</name>
    <dbReference type="NCBI Taxonomy" id="5693"/>
    <lineage>
        <taxon>Eukaryota</taxon>
        <taxon>Discoba</taxon>
        <taxon>Euglenozoa</taxon>
        <taxon>Kinetoplastea</taxon>
        <taxon>Metakinetoplastina</taxon>
        <taxon>Trypanosomatida</taxon>
        <taxon>Trypanosomatidae</taxon>
        <taxon>Trypanosoma</taxon>
        <taxon>Schizotrypanum</taxon>
    </lineage>
</organism>
<dbReference type="AlphaFoldDB" id="A0A2V2UZ39"/>
<evidence type="ECO:0000313" key="2">
    <source>
        <dbReference type="Proteomes" id="UP000246121"/>
    </source>
</evidence>
<dbReference type="VEuPathDB" id="TriTrypDB:C3747_23g122"/>
<dbReference type="VEuPathDB" id="TriTrypDB:TcBrA4_0135240"/>
<name>A0A2V2UZ39_TRYCR</name>
<dbReference type="VEuPathDB" id="TriTrypDB:C4B63_61g80"/>
<dbReference type="Proteomes" id="UP000246121">
    <property type="component" value="Unassembled WGS sequence"/>
</dbReference>
<dbReference type="VEuPathDB" id="TriTrypDB:TcG_04322"/>
<proteinExistence type="predicted"/>